<protein>
    <submittedName>
        <fullName evidence="1">Uncharacterized protein</fullName>
    </submittedName>
</protein>
<organism evidence="1 2">
    <name type="scientific">Novilysobacter erysipheiresistens</name>
    <dbReference type="NCBI Taxonomy" id="1749332"/>
    <lineage>
        <taxon>Bacteria</taxon>
        <taxon>Pseudomonadati</taxon>
        <taxon>Pseudomonadota</taxon>
        <taxon>Gammaproteobacteria</taxon>
        <taxon>Lysobacterales</taxon>
        <taxon>Lysobacteraceae</taxon>
        <taxon>Novilysobacter</taxon>
    </lineage>
</organism>
<evidence type="ECO:0000313" key="1">
    <source>
        <dbReference type="EMBL" id="MEG3182684.1"/>
    </source>
</evidence>
<dbReference type="Proteomes" id="UP001355056">
    <property type="component" value="Unassembled WGS sequence"/>
</dbReference>
<evidence type="ECO:0000313" key="2">
    <source>
        <dbReference type="Proteomes" id="UP001355056"/>
    </source>
</evidence>
<comment type="caution">
    <text evidence="1">The sequence shown here is derived from an EMBL/GenBank/DDBJ whole genome shotgun (WGS) entry which is preliminary data.</text>
</comment>
<dbReference type="RefSeq" id="WP_332614029.1">
    <property type="nucleotide sequence ID" value="NZ_JAXGFP010000001.1"/>
</dbReference>
<gene>
    <name evidence="1" type="ORF">SNE34_01465</name>
</gene>
<sequence>MSQFTPEQWANAGEHLCKVYAAEYGREPSADEIAEARSVASHIACGTPLSRQESTR</sequence>
<dbReference type="EMBL" id="JAXGFP010000001">
    <property type="protein sequence ID" value="MEG3182684.1"/>
    <property type="molecule type" value="Genomic_DNA"/>
</dbReference>
<accession>A0ABU7YUL3</accession>
<keyword evidence="2" id="KW-1185">Reference proteome</keyword>
<proteinExistence type="predicted"/>
<name>A0ABU7YUL3_9GAMM</name>
<reference evidence="1 2" key="1">
    <citation type="journal article" date="2016" name="Int. J. Syst. Evol. Microbiol.">
        <title>Lysobacter erysipheiresistens sp. nov., an antagonist of powdery mildew, isolated from tobacco-cultivated soil.</title>
        <authorList>
            <person name="Xie B."/>
            <person name="Li T."/>
            <person name="Lin X."/>
            <person name="Wang C.J."/>
            <person name="Chen Y.J."/>
            <person name="Liu W.J."/>
            <person name="Zhao Z.W."/>
        </authorList>
    </citation>
    <scope>NUCLEOTIDE SEQUENCE [LARGE SCALE GENOMIC DNA]</scope>
    <source>
        <strain evidence="1 2">RS-LYSO-3</strain>
    </source>
</reference>